<keyword evidence="2" id="KW-0238">DNA-binding</keyword>
<comment type="caution">
    <text evidence="2">The sequence shown here is derived from an EMBL/GenBank/DDBJ whole genome shotgun (WGS) entry which is preliminary data.</text>
</comment>
<dbReference type="SMART" id="SM00966">
    <property type="entry name" value="SpoVT_AbrB"/>
    <property type="match status" value="1"/>
</dbReference>
<sequence length="83" mass="9012">MELAIQKWGNSAAVRLPSTLLSQLGVALGDRLSADMKPEGLVLRPARKSYSLADLMAQCDLKAAPPVDAEAWERSKPVGHEVW</sequence>
<dbReference type="PANTHER" id="PTHR40516:SF1">
    <property type="entry name" value="ANTITOXIN CHPS-RELATED"/>
    <property type="match status" value="1"/>
</dbReference>
<evidence type="ECO:0000313" key="3">
    <source>
        <dbReference type="Proteomes" id="UP000321413"/>
    </source>
</evidence>
<dbReference type="RefSeq" id="WP_147936733.1">
    <property type="nucleotide sequence ID" value="NZ_VPFD01000029.1"/>
</dbReference>
<accession>A0A5C7FXF0</accession>
<protein>
    <submittedName>
        <fullName evidence="2">AbrB/MazE/SpoVT family DNA-binding domain-containing protein</fullName>
    </submittedName>
</protein>
<dbReference type="InterPro" id="IPR039052">
    <property type="entry name" value="Antitox_PemI-like"/>
</dbReference>
<dbReference type="AlphaFoldDB" id="A0A5C7FXF0"/>
<organism evidence="2 3">
    <name type="scientific">Massilia arenae</name>
    <dbReference type="NCBI Taxonomy" id="2603288"/>
    <lineage>
        <taxon>Bacteria</taxon>
        <taxon>Pseudomonadati</taxon>
        <taxon>Pseudomonadota</taxon>
        <taxon>Betaproteobacteria</taxon>
        <taxon>Burkholderiales</taxon>
        <taxon>Oxalobacteraceae</taxon>
        <taxon>Telluria group</taxon>
        <taxon>Massilia</taxon>
    </lineage>
</organism>
<dbReference type="Proteomes" id="UP000321413">
    <property type="component" value="Unassembled WGS sequence"/>
</dbReference>
<dbReference type="InterPro" id="IPR037914">
    <property type="entry name" value="SpoVT-AbrB_sf"/>
</dbReference>
<dbReference type="EMBL" id="VPFD01000029">
    <property type="protein sequence ID" value="TXF97153.1"/>
    <property type="molecule type" value="Genomic_DNA"/>
</dbReference>
<feature type="domain" description="SpoVT-AbrB" evidence="1">
    <location>
        <begin position="6"/>
        <end position="51"/>
    </location>
</feature>
<reference evidence="2 3" key="1">
    <citation type="submission" date="2019-08" db="EMBL/GenBank/DDBJ databases">
        <title>Massilia golmudensis sp. nov., isolated from sand in the Qinghai-Tibetan Plateau.</title>
        <authorList>
            <person name="Zhang B."/>
        </authorList>
    </citation>
    <scope>NUCLEOTIDE SEQUENCE [LARGE SCALE GENOMIC DNA]</scope>
    <source>
        <strain evidence="2 3">GEM5</strain>
    </source>
</reference>
<dbReference type="GO" id="GO:0003677">
    <property type="term" value="F:DNA binding"/>
    <property type="evidence" value="ECO:0007669"/>
    <property type="project" value="UniProtKB-KW"/>
</dbReference>
<dbReference type="PANTHER" id="PTHR40516">
    <property type="entry name" value="ANTITOXIN CHPS-RELATED"/>
    <property type="match status" value="1"/>
</dbReference>
<dbReference type="SUPFAM" id="SSF89447">
    <property type="entry name" value="AbrB/MazE/MraZ-like"/>
    <property type="match status" value="1"/>
</dbReference>
<dbReference type="GO" id="GO:0097351">
    <property type="term" value="F:toxin sequestering activity"/>
    <property type="evidence" value="ECO:0007669"/>
    <property type="project" value="InterPro"/>
</dbReference>
<dbReference type="InterPro" id="IPR007159">
    <property type="entry name" value="SpoVT-AbrB_dom"/>
</dbReference>
<name>A0A5C7FXF0_9BURK</name>
<evidence type="ECO:0000313" key="2">
    <source>
        <dbReference type="EMBL" id="TXF97153.1"/>
    </source>
</evidence>
<dbReference type="Gene3D" id="2.10.260.10">
    <property type="match status" value="1"/>
</dbReference>
<evidence type="ECO:0000259" key="1">
    <source>
        <dbReference type="SMART" id="SM00966"/>
    </source>
</evidence>
<proteinExistence type="predicted"/>
<keyword evidence="3" id="KW-1185">Reference proteome</keyword>
<dbReference type="Pfam" id="PF04014">
    <property type="entry name" value="MazE_antitoxin"/>
    <property type="match status" value="1"/>
</dbReference>
<gene>
    <name evidence="2" type="ORF">FVD38_21855</name>
</gene>